<dbReference type="SMART" id="SM00507">
    <property type="entry name" value="HNHc"/>
    <property type="match status" value="1"/>
</dbReference>
<dbReference type="CDD" id="cd11532">
    <property type="entry name" value="NTP-PPase_COG4997"/>
    <property type="match status" value="1"/>
</dbReference>
<proteinExistence type="predicted"/>
<dbReference type="Pfam" id="PF01844">
    <property type="entry name" value="HNH"/>
    <property type="match status" value="1"/>
</dbReference>
<dbReference type="GO" id="GO:0003676">
    <property type="term" value="F:nucleic acid binding"/>
    <property type="evidence" value="ECO:0007669"/>
    <property type="project" value="InterPro"/>
</dbReference>
<dbReference type="Gene3D" id="1.10.30.50">
    <property type="match status" value="1"/>
</dbReference>
<evidence type="ECO:0000313" key="3">
    <source>
        <dbReference type="Proteomes" id="UP000004703"/>
    </source>
</evidence>
<dbReference type="InterPro" id="IPR002711">
    <property type="entry name" value="HNH"/>
</dbReference>
<gene>
    <name evidence="2" type="ORF">SADFL11_5273</name>
</gene>
<dbReference type="CDD" id="cd00085">
    <property type="entry name" value="HNHc"/>
    <property type="match status" value="1"/>
</dbReference>
<sequence>MSKLLDFLRHKMSMTDVYQPVIIKELLQHDGQRTKAQLAATLAAHDASVQRYYEKIVMRWPKQTLTKHGVVGYDKSTATFQLVQLPEQAEVIREAIGVCDKKIVEWLEKKKKKGDAATVSSSARYEVLKAAHGKCELCGISSDISPIDVDHIVPQSKADKNGKVRLHDELMGVNDKRNLQALCFACNRAKRDTDATDFRRRNKLVRDRIPELIREEGRTAIINTVSCKEHTDALMEKLVEEHAELIAARTTKDKLEELVDLAEVVFSLAKQHGADEATFMQQVRDKRAERGGFNEGYVYKGDVTT</sequence>
<organism evidence="2 3">
    <name type="scientific">Roseibium alexandrii (strain DSM 17067 / NCIMB 14079 / DFL-11)</name>
    <name type="common">Labrenzia alexandrii</name>
    <dbReference type="NCBI Taxonomy" id="244592"/>
    <lineage>
        <taxon>Bacteria</taxon>
        <taxon>Pseudomonadati</taxon>
        <taxon>Pseudomonadota</taxon>
        <taxon>Alphaproteobacteria</taxon>
        <taxon>Hyphomicrobiales</taxon>
        <taxon>Stappiaceae</taxon>
        <taxon>Roseibium</taxon>
    </lineage>
</organism>
<dbReference type="GO" id="GO:0008270">
    <property type="term" value="F:zinc ion binding"/>
    <property type="evidence" value="ECO:0007669"/>
    <property type="project" value="InterPro"/>
</dbReference>
<dbReference type="EMBL" id="ACCU02000001">
    <property type="protein sequence ID" value="EEE47983.1"/>
    <property type="molecule type" value="Genomic_DNA"/>
</dbReference>
<comment type="caution">
    <text evidence="2">The sequence shown here is derived from an EMBL/GenBank/DDBJ whole genome shotgun (WGS) entry which is preliminary data.</text>
</comment>
<dbReference type="SUPFAM" id="SSF101386">
    <property type="entry name" value="all-alpha NTP pyrophosphatases"/>
    <property type="match status" value="1"/>
</dbReference>
<evidence type="ECO:0000313" key="2">
    <source>
        <dbReference type="EMBL" id="EEE47983.1"/>
    </source>
</evidence>
<dbReference type="AlphaFoldDB" id="A0A5E8H720"/>
<reference evidence="2 3" key="1">
    <citation type="submission" date="2008-01" db="EMBL/GenBank/DDBJ databases">
        <authorList>
            <person name="Wagner-Dobler I."/>
            <person name="Ferriera S."/>
            <person name="Johnson J."/>
            <person name="Kravitz S."/>
            <person name="Beeson K."/>
            <person name="Sutton G."/>
            <person name="Rogers Y.-H."/>
            <person name="Friedman R."/>
            <person name="Frazier M."/>
            <person name="Venter J.C."/>
        </authorList>
    </citation>
    <scope>NUCLEOTIDE SEQUENCE [LARGE SCALE GENOMIC DNA]</scope>
    <source>
        <strain evidence="3">DSM 17067 / NCIMB 14079 / DFL-11</strain>
    </source>
</reference>
<reference evidence="2 3" key="2">
    <citation type="submission" date="2013-04" db="EMBL/GenBank/DDBJ databases">
        <authorList>
            <person name="Fiebig A."/>
            <person name="Pradella S."/>
            <person name="Wagner-Doebler I."/>
        </authorList>
    </citation>
    <scope>NUCLEOTIDE SEQUENCE [LARGE SCALE GENOMIC DNA]</scope>
    <source>
        <strain evidence="3">DSM 17067 / NCIMB 14079 / DFL-11</strain>
    </source>
</reference>
<accession>A0A5E8H720</accession>
<dbReference type="Proteomes" id="UP000004703">
    <property type="component" value="Chromosome"/>
</dbReference>
<dbReference type="InterPro" id="IPR038735">
    <property type="entry name" value="MSMEG_1276-like_NTP-PPase_dom"/>
</dbReference>
<dbReference type="InterPro" id="IPR003615">
    <property type="entry name" value="HNH_nuc"/>
</dbReference>
<feature type="domain" description="HNH nuclease" evidence="1">
    <location>
        <begin position="122"/>
        <end position="188"/>
    </location>
</feature>
<dbReference type="GO" id="GO:0004519">
    <property type="term" value="F:endonuclease activity"/>
    <property type="evidence" value="ECO:0007669"/>
    <property type="project" value="InterPro"/>
</dbReference>
<evidence type="ECO:0000259" key="1">
    <source>
        <dbReference type="SMART" id="SM00507"/>
    </source>
</evidence>
<protein>
    <recommendedName>
        <fullName evidence="1">HNH nuclease domain-containing protein</fullName>
    </recommendedName>
</protein>
<name>A0A5E8H720_ROSAD</name>